<evidence type="ECO:0000313" key="1">
    <source>
        <dbReference type="EnsemblPlants" id="AUR62000868-RA:cds"/>
    </source>
</evidence>
<sequence length="395" mass="44603">MPNHYWEFDMGNLDLNKLYLVSAFLAMEPSDSLISLARRCGGGFISEEVQQFIWDYCINKFDENLHVPYLKLFLKKLIKEIELTGSNVLDEFYERYAHYMVSLKEDASEKAWIVKCISFIFHDIPSYPGEMQMVVPLQCSLNMLQGDTGCALWPSCLFLSEFVLSFPEVFTRKSCFEVGSGVGLLGVCLNHVNASQVILSDGDASSLANLKINLEMNKIENPEASLDKSTDSSYMVQCIHLPWESAKESELQQIKSDIVLGADVIYDPSCLPHLVQVLSIFLNRRKTSDSKLNGSARVDNKEEDCLGDDSTESNTATLQEATLRTLIKEMDIGPVAIIASVIRNIDTFNCFLNLCCQNNLLVRDITKSIRPYNLLPYMESYKRSDVHLLVLSYVS</sequence>
<evidence type="ECO:0000313" key="2">
    <source>
        <dbReference type="Proteomes" id="UP000596660"/>
    </source>
</evidence>
<dbReference type="GeneID" id="110736957"/>
<dbReference type="SUPFAM" id="SSF53335">
    <property type="entry name" value="S-adenosyl-L-methionine-dependent methyltransferases"/>
    <property type="match status" value="1"/>
</dbReference>
<reference evidence="1" key="2">
    <citation type="submission" date="2021-03" db="UniProtKB">
        <authorList>
            <consortium name="EnsemblPlants"/>
        </authorList>
    </citation>
    <scope>IDENTIFICATION</scope>
</reference>
<dbReference type="AlphaFoldDB" id="A0A803KPB2"/>
<name>A0A803KPB2_CHEQI</name>
<accession>A0A803KPB2</accession>
<keyword evidence="2" id="KW-1185">Reference proteome</keyword>
<gene>
    <name evidence="1" type="primary">LOC110736957</name>
</gene>
<evidence type="ECO:0008006" key="3">
    <source>
        <dbReference type="Google" id="ProtNLM"/>
    </source>
</evidence>
<dbReference type="InterPro" id="IPR019410">
    <property type="entry name" value="Methyltransf_16"/>
</dbReference>
<dbReference type="RefSeq" id="XP_021772988.1">
    <property type="nucleotide sequence ID" value="XM_021917296.1"/>
</dbReference>
<dbReference type="OrthoDB" id="194386at2759"/>
<dbReference type="Pfam" id="PF10294">
    <property type="entry name" value="Methyltransf_16"/>
    <property type="match status" value="1"/>
</dbReference>
<organism evidence="1 2">
    <name type="scientific">Chenopodium quinoa</name>
    <name type="common">Quinoa</name>
    <dbReference type="NCBI Taxonomy" id="63459"/>
    <lineage>
        <taxon>Eukaryota</taxon>
        <taxon>Viridiplantae</taxon>
        <taxon>Streptophyta</taxon>
        <taxon>Embryophyta</taxon>
        <taxon>Tracheophyta</taxon>
        <taxon>Spermatophyta</taxon>
        <taxon>Magnoliopsida</taxon>
        <taxon>eudicotyledons</taxon>
        <taxon>Gunneridae</taxon>
        <taxon>Pentapetalae</taxon>
        <taxon>Caryophyllales</taxon>
        <taxon>Chenopodiaceae</taxon>
        <taxon>Chenopodioideae</taxon>
        <taxon>Atripliceae</taxon>
        <taxon>Chenopodium</taxon>
    </lineage>
</organism>
<dbReference type="KEGG" id="cqi:110736957"/>
<dbReference type="Proteomes" id="UP000596660">
    <property type="component" value="Unplaced"/>
</dbReference>
<protein>
    <recommendedName>
        <fullName evidence="3">FAM86 N-terminal domain-containing protein</fullName>
    </recommendedName>
</protein>
<dbReference type="Gramene" id="AUR62000868-RA">
    <property type="protein sequence ID" value="AUR62000868-RA:cds"/>
    <property type="gene ID" value="AUR62000868"/>
</dbReference>
<dbReference type="OMA" id="CLHLPWE"/>
<dbReference type="EnsemblPlants" id="AUR62000868-RA">
    <property type="protein sequence ID" value="AUR62000868-RA:cds"/>
    <property type="gene ID" value="AUR62000868"/>
</dbReference>
<reference evidence="1" key="1">
    <citation type="journal article" date="2017" name="Nature">
        <title>The genome of Chenopodium quinoa.</title>
        <authorList>
            <person name="Jarvis D.E."/>
            <person name="Ho Y.S."/>
            <person name="Lightfoot D.J."/>
            <person name="Schmoeckel S.M."/>
            <person name="Li B."/>
            <person name="Borm T.J.A."/>
            <person name="Ohyanagi H."/>
            <person name="Mineta K."/>
            <person name="Michell C.T."/>
            <person name="Saber N."/>
            <person name="Kharbatia N.M."/>
            <person name="Rupper R.R."/>
            <person name="Sharp A.R."/>
            <person name="Dally N."/>
            <person name="Boughton B.A."/>
            <person name="Woo Y.H."/>
            <person name="Gao G."/>
            <person name="Schijlen E.G.W.M."/>
            <person name="Guo X."/>
            <person name="Momin A.A."/>
            <person name="Negrao S."/>
            <person name="Al-Babili S."/>
            <person name="Gehring C."/>
            <person name="Roessner U."/>
            <person name="Jung C."/>
            <person name="Murphy K."/>
            <person name="Arold S.T."/>
            <person name="Gojobori T."/>
            <person name="van der Linden C.G."/>
            <person name="van Loo E.N."/>
            <person name="Jellen E.N."/>
            <person name="Maughan P.J."/>
            <person name="Tester M."/>
        </authorList>
    </citation>
    <scope>NUCLEOTIDE SEQUENCE [LARGE SCALE GENOMIC DNA]</scope>
    <source>
        <strain evidence="1">cv. PI 614886</strain>
    </source>
</reference>
<dbReference type="PANTHER" id="PTHR14614">
    <property type="entry name" value="HEPATOCELLULAR CARCINOMA-ASSOCIATED ANTIGEN"/>
    <property type="match status" value="1"/>
</dbReference>
<dbReference type="PANTHER" id="PTHR14614:SF130">
    <property type="entry name" value="PROTEIN-LYSINE N-METHYLTRANSFERASE EEF2KMT"/>
    <property type="match status" value="1"/>
</dbReference>
<proteinExistence type="predicted"/>
<dbReference type="InterPro" id="IPR029063">
    <property type="entry name" value="SAM-dependent_MTases_sf"/>
</dbReference>
<dbReference type="Gene3D" id="3.40.50.150">
    <property type="entry name" value="Vaccinia Virus protein VP39"/>
    <property type="match status" value="1"/>
</dbReference>